<dbReference type="Proteomes" id="UP000198407">
    <property type="component" value="Unassembled WGS sequence"/>
</dbReference>
<organism evidence="2 3">
    <name type="scientific">Pseudomonas japonica</name>
    <dbReference type="NCBI Taxonomy" id="256466"/>
    <lineage>
        <taxon>Bacteria</taxon>
        <taxon>Pseudomonadati</taxon>
        <taxon>Pseudomonadota</taxon>
        <taxon>Gammaproteobacteria</taxon>
        <taxon>Pseudomonadales</taxon>
        <taxon>Pseudomonadaceae</taxon>
        <taxon>Pseudomonas</taxon>
    </lineage>
</organism>
<dbReference type="RefSeq" id="WP_042128077.1">
    <property type="nucleotide sequence ID" value="NZ_FZOL01000026.1"/>
</dbReference>
<dbReference type="GO" id="GO:0016747">
    <property type="term" value="F:acyltransferase activity, transferring groups other than amino-acyl groups"/>
    <property type="evidence" value="ECO:0007669"/>
    <property type="project" value="InterPro"/>
</dbReference>
<sequence length="192" mass="20923">MNTSPSLAPRVSSETRLQWLNQADSTLAADIMNLINSTVGDGGVLGYEQEMSVDQGVDFTAALQARIQGGDTHALLGRAPAGPACLVIVSRSSMPNCRHIADLSKGVVHPAHRGSGLVARAFMEIVRLCQANGIELLTLDVREGTRAHRLWQRFGFQTYGVLEDYARVKGVKHRGHYMAQSVQNLALRFNLN</sequence>
<dbReference type="InterPro" id="IPR000182">
    <property type="entry name" value="GNAT_dom"/>
</dbReference>
<dbReference type="Pfam" id="PF00583">
    <property type="entry name" value="Acetyltransf_1"/>
    <property type="match status" value="1"/>
</dbReference>
<dbReference type="InterPro" id="IPR016181">
    <property type="entry name" value="Acyl_CoA_acyltransferase"/>
</dbReference>
<keyword evidence="3" id="KW-1185">Reference proteome</keyword>
<reference evidence="3" key="1">
    <citation type="submission" date="2017-06" db="EMBL/GenBank/DDBJ databases">
        <authorList>
            <person name="Varghese N."/>
            <person name="Submissions S."/>
        </authorList>
    </citation>
    <scope>NUCLEOTIDE SEQUENCE [LARGE SCALE GENOMIC DNA]</scope>
    <source>
        <strain evidence="3">DSM 22348</strain>
    </source>
</reference>
<name>A0A239KCH6_9PSED</name>
<dbReference type="EMBL" id="FZOL01000026">
    <property type="protein sequence ID" value="SNT15339.1"/>
    <property type="molecule type" value="Genomic_DNA"/>
</dbReference>
<accession>A0A239KCH6</accession>
<dbReference type="SUPFAM" id="SSF55729">
    <property type="entry name" value="Acyl-CoA N-acyltransferases (Nat)"/>
    <property type="match status" value="1"/>
</dbReference>
<feature type="domain" description="N-acetyltransferase" evidence="1">
    <location>
        <begin position="18"/>
        <end position="183"/>
    </location>
</feature>
<dbReference type="CDD" id="cd04301">
    <property type="entry name" value="NAT_SF"/>
    <property type="match status" value="1"/>
</dbReference>
<evidence type="ECO:0000259" key="1">
    <source>
        <dbReference type="PROSITE" id="PS51186"/>
    </source>
</evidence>
<evidence type="ECO:0000313" key="3">
    <source>
        <dbReference type="Proteomes" id="UP000198407"/>
    </source>
</evidence>
<dbReference type="PROSITE" id="PS51186">
    <property type="entry name" value="GNAT"/>
    <property type="match status" value="1"/>
</dbReference>
<dbReference type="OrthoDB" id="9796919at2"/>
<proteinExistence type="predicted"/>
<dbReference type="Gene3D" id="3.40.630.30">
    <property type="match status" value="1"/>
</dbReference>
<dbReference type="AlphaFoldDB" id="A0A239KCH6"/>
<gene>
    <name evidence="2" type="ORF">SAMN05444352_1265</name>
</gene>
<evidence type="ECO:0000313" key="2">
    <source>
        <dbReference type="EMBL" id="SNT15339.1"/>
    </source>
</evidence>
<protein>
    <submittedName>
        <fullName evidence="2">Acetyltransferase (GNAT) family protein</fullName>
    </submittedName>
</protein>
<dbReference type="STRING" id="1215104.GCA_000730585_01255"/>
<keyword evidence="2" id="KW-0808">Transferase</keyword>